<dbReference type="Proteomes" id="UP001153069">
    <property type="component" value="Unassembled WGS sequence"/>
</dbReference>
<evidence type="ECO:0000256" key="2">
    <source>
        <dbReference type="SAM" id="Phobius"/>
    </source>
</evidence>
<name>A0A9N8DIU1_9STRA</name>
<organism evidence="3 4">
    <name type="scientific">Seminavis robusta</name>
    <dbReference type="NCBI Taxonomy" id="568900"/>
    <lineage>
        <taxon>Eukaryota</taxon>
        <taxon>Sar</taxon>
        <taxon>Stramenopiles</taxon>
        <taxon>Ochrophyta</taxon>
        <taxon>Bacillariophyta</taxon>
        <taxon>Bacillariophyceae</taxon>
        <taxon>Bacillariophycidae</taxon>
        <taxon>Naviculales</taxon>
        <taxon>Naviculaceae</taxon>
        <taxon>Seminavis</taxon>
    </lineage>
</organism>
<keyword evidence="2" id="KW-0812">Transmembrane</keyword>
<accession>A0A9N8DIU1</accession>
<keyword evidence="2" id="KW-1133">Transmembrane helix</keyword>
<keyword evidence="2" id="KW-0472">Membrane</keyword>
<gene>
    <name evidence="3" type="ORF">SEMRO_167_G074440.1</name>
</gene>
<feature type="region of interest" description="Disordered" evidence="1">
    <location>
        <begin position="73"/>
        <end position="95"/>
    </location>
</feature>
<reference evidence="3" key="1">
    <citation type="submission" date="2020-06" db="EMBL/GenBank/DDBJ databases">
        <authorList>
            <consortium name="Plant Systems Biology data submission"/>
        </authorList>
    </citation>
    <scope>NUCLEOTIDE SEQUENCE</scope>
    <source>
        <strain evidence="3">D6</strain>
    </source>
</reference>
<keyword evidence="4" id="KW-1185">Reference proteome</keyword>
<feature type="transmembrane region" description="Helical" evidence="2">
    <location>
        <begin position="12"/>
        <end position="30"/>
    </location>
</feature>
<proteinExistence type="predicted"/>
<dbReference type="AlphaFoldDB" id="A0A9N8DIU1"/>
<comment type="caution">
    <text evidence="3">The sequence shown here is derived from an EMBL/GenBank/DDBJ whole genome shotgun (WGS) entry which is preliminary data.</text>
</comment>
<evidence type="ECO:0000313" key="4">
    <source>
        <dbReference type="Proteomes" id="UP001153069"/>
    </source>
</evidence>
<protein>
    <submittedName>
        <fullName evidence="3">Uncharacterized protein</fullName>
    </submittedName>
</protein>
<dbReference type="EMBL" id="CAICTM010000166">
    <property type="protein sequence ID" value="CAB9503482.1"/>
    <property type="molecule type" value="Genomic_DNA"/>
</dbReference>
<sequence length="256" mass="28422">MKPAIDIAKTALTWFLLGVDLLVLLLLALIKKLNDGSGLFLARVSYRRHKWLSVRYGNGSATKFLSRLGRKKVTIQSPPPKAPPRAMSNDRDAQLPPMNPREGWHDAPDIDGVSGAGCLDEVAVFYKKQGYEKDIRLQGVVTVERFGNHQLHRVKIEGNESVKDNGQSSQGDKAVNCIYLPAGTHIGRLNLMGKTCRSSNKIFGKKYCFAENDEGLEHIQLLIKMGTRAELLSNCLHFQDVFELALCASSIVDMDD</sequence>
<evidence type="ECO:0000256" key="1">
    <source>
        <dbReference type="SAM" id="MobiDB-lite"/>
    </source>
</evidence>
<evidence type="ECO:0000313" key="3">
    <source>
        <dbReference type="EMBL" id="CAB9503482.1"/>
    </source>
</evidence>